<dbReference type="GO" id="GO:0016887">
    <property type="term" value="F:ATP hydrolysis activity"/>
    <property type="evidence" value="ECO:0007669"/>
    <property type="project" value="InterPro"/>
</dbReference>
<evidence type="ECO:0000313" key="5">
    <source>
        <dbReference type="Proteomes" id="UP000248553"/>
    </source>
</evidence>
<dbReference type="RefSeq" id="WP_111480413.1">
    <property type="nucleotide sequence ID" value="NZ_QHKM01000011.1"/>
</dbReference>
<comment type="similarity">
    <text evidence="1">Belongs to the ABC transporter superfamily.</text>
</comment>
<dbReference type="PANTHER" id="PTHR43335:SF2">
    <property type="entry name" value="ABC TRANSPORTER, ATP-BINDING PROTEIN"/>
    <property type="match status" value="1"/>
</dbReference>
<dbReference type="EMBL" id="QHKM01000011">
    <property type="protein sequence ID" value="RAK62949.1"/>
    <property type="molecule type" value="Genomic_DNA"/>
</dbReference>
<feature type="domain" description="ABC transporter" evidence="3">
    <location>
        <begin position="12"/>
        <end position="231"/>
    </location>
</feature>
<dbReference type="GO" id="GO:0005524">
    <property type="term" value="F:ATP binding"/>
    <property type="evidence" value="ECO:0007669"/>
    <property type="project" value="InterPro"/>
</dbReference>
<gene>
    <name evidence="4" type="ORF">DLM85_22390</name>
</gene>
<dbReference type="Gene3D" id="3.40.50.300">
    <property type="entry name" value="P-loop containing nucleotide triphosphate hydrolases"/>
    <property type="match status" value="1"/>
</dbReference>
<dbReference type="InterPro" id="IPR027417">
    <property type="entry name" value="P-loop_NTPase"/>
</dbReference>
<accession>A0A328B7X1</accession>
<keyword evidence="2" id="KW-0813">Transport</keyword>
<evidence type="ECO:0000313" key="4">
    <source>
        <dbReference type="EMBL" id="RAK62949.1"/>
    </source>
</evidence>
<sequence length="240" mass="26132">MILGNSKPAQVLEADGLQRRLPDGRQLLSDVYLRLTTGTVTGLLGRNGSGKSTLLQAVFGPQAVADASVRHNGRYVQPAYRQPGLVNYLPQTPLLPPNMTLRAAAQWLGVPTETAFARFAELRARQAEPVGRLSGGLARTAEALLLLHAPTHFTLLDEPFAGVSPVQLEELAAEIGVVRQRKGVLVSDHNYRLLLPLCQHLYLLTNGVLRPVSPEHSVEELIAHGYLPPTEPPLRQYSVP</sequence>
<comment type="caution">
    <text evidence="4">The sequence shown here is derived from an EMBL/GenBank/DDBJ whole genome shotgun (WGS) entry which is preliminary data.</text>
</comment>
<dbReference type="SUPFAM" id="SSF52540">
    <property type="entry name" value="P-loop containing nucleoside triphosphate hydrolases"/>
    <property type="match status" value="1"/>
</dbReference>
<evidence type="ECO:0000256" key="1">
    <source>
        <dbReference type="ARBA" id="ARBA00005417"/>
    </source>
</evidence>
<dbReference type="Pfam" id="PF00005">
    <property type="entry name" value="ABC_tran"/>
    <property type="match status" value="1"/>
</dbReference>
<dbReference type="OrthoDB" id="9801987at2"/>
<dbReference type="PROSITE" id="PS50893">
    <property type="entry name" value="ABC_TRANSPORTER_2"/>
    <property type="match status" value="1"/>
</dbReference>
<evidence type="ECO:0000259" key="3">
    <source>
        <dbReference type="PROSITE" id="PS50893"/>
    </source>
</evidence>
<reference evidence="5" key="1">
    <citation type="submission" date="2018-05" db="EMBL/GenBank/DDBJ databases">
        <authorList>
            <person name="Nie L."/>
        </authorList>
    </citation>
    <scope>NUCLEOTIDE SEQUENCE [LARGE SCALE GENOMIC DNA]</scope>
    <source>
        <strain evidence="5">NL</strain>
    </source>
</reference>
<keyword evidence="5" id="KW-1185">Reference proteome</keyword>
<dbReference type="InterPro" id="IPR003439">
    <property type="entry name" value="ABC_transporter-like_ATP-bd"/>
</dbReference>
<name>A0A328B7X1_9BACT</name>
<protein>
    <recommendedName>
        <fullName evidence="3">ABC transporter domain-containing protein</fullName>
    </recommendedName>
</protein>
<evidence type="ECO:0000256" key="2">
    <source>
        <dbReference type="ARBA" id="ARBA00022448"/>
    </source>
</evidence>
<dbReference type="Proteomes" id="UP000248553">
    <property type="component" value="Unassembled WGS sequence"/>
</dbReference>
<proteinExistence type="inferred from homology"/>
<organism evidence="4 5">
    <name type="scientific">Hymenobacter edaphi</name>
    <dbReference type="NCBI Taxonomy" id="2211146"/>
    <lineage>
        <taxon>Bacteria</taxon>
        <taxon>Pseudomonadati</taxon>
        <taxon>Bacteroidota</taxon>
        <taxon>Cytophagia</taxon>
        <taxon>Cytophagales</taxon>
        <taxon>Hymenobacteraceae</taxon>
        <taxon>Hymenobacter</taxon>
    </lineage>
</organism>
<dbReference type="PANTHER" id="PTHR43335">
    <property type="entry name" value="ABC TRANSPORTER, ATP-BINDING PROTEIN"/>
    <property type="match status" value="1"/>
</dbReference>
<dbReference type="AlphaFoldDB" id="A0A328B7X1"/>